<keyword evidence="7" id="KW-0418">Kinase</keyword>
<evidence type="ECO:0000313" key="17">
    <source>
        <dbReference type="EMBL" id="NXW42121.1"/>
    </source>
</evidence>
<dbReference type="GO" id="GO:0001678">
    <property type="term" value="P:intracellular glucose homeostasis"/>
    <property type="evidence" value="ECO:0007669"/>
    <property type="project" value="InterPro"/>
</dbReference>
<keyword evidence="5" id="KW-0808">Transferase</keyword>
<dbReference type="Proteomes" id="UP000551823">
    <property type="component" value="Unassembled WGS sequence"/>
</dbReference>
<dbReference type="SUPFAM" id="SSF53067">
    <property type="entry name" value="Actin-like ATPase domain"/>
    <property type="match status" value="4"/>
</dbReference>
<evidence type="ECO:0000256" key="11">
    <source>
        <dbReference type="ARBA" id="ARBA00047905"/>
    </source>
</evidence>
<dbReference type="AlphaFoldDB" id="A0A7L4BWY3"/>
<dbReference type="PROSITE" id="PS00378">
    <property type="entry name" value="HEXOKINASE_1"/>
    <property type="match status" value="1"/>
</dbReference>
<evidence type="ECO:0000256" key="1">
    <source>
        <dbReference type="ARBA" id="ARBA00004888"/>
    </source>
</evidence>
<evidence type="ECO:0000256" key="8">
    <source>
        <dbReference type="ARBA" id="ARBA00022840"/>
    </source>
</evidence>
<dbReference type="GO" id="GO:0005536">
    <property type="term" value="F:D-glucose binding"/>
    <property type="evidence" value="ECO:0007669"/>
    <property type="project" value="InterPro"/>
</dbReference>
<evidence type="ECO:0000256" key="3">
    <source>
        <dbReference type="ARBA" id="ARBA00009225"/>
    </source>
</evidence>
<protein>
    <recommendedName>
        <fullName evidence="4">hexokinase</fullName>
        <ecNumber evidence="4">2.7.1.1</ecNumber>
    </recommendedName>
</protein>
<sequence>CPQVQRALLALTPPLETLKVVKGRMLQAMRKGLSRQTHAQASVRMLPTYICSTPNGTEKGDYLVVELCQSHVRTLWVTLLGDGNQSPQVMHEIFIMPADITQGKGETLFDFIAQCVHQFLSVLGNPQRRLPLGFVFPFSCRQTGLDKAELISWAKGFSCSDVEGQDVVQLLQSAINKQELHHVDVIALMNDTVGTMMTCSMGGKPCEVALIMDKGTNACFMAEAHQVEMAEESSGRMCVNTEWGCFGDDGTLSDIMTPYDQRVDQESSNPGQKRFEKLVGSLYLGEIVRHALTALAVEKALFVGSNITVLRSKDVLKTQQVLEIIDKEEGTAKARKVLMALGLQPSEQDCSRVQQICRAVVSRAAALSAAGLAAILSHMRQSRELKQLVVNVGVDGELYRSHARFGEIVQSVTGLLAPECTVTLVPSVDSTGQGAAIVMAVAVRLAAQRREVDQLLAPLRLSRTDLQRVQALMRREMELGLGRETNANASVRMLPTYVCGTPDGTERGEFLALDLGGTNFRVLVVHVERDGIRMASEIYVIPTTIMQGTGEALFNHIVECIMDFQLKQDLMEQVLPLGFTFSFPCQQLGLDKAVLLTWTKGFNASDCVGQDVVQLLRDAAQRKQHFGLKVVAVVNDTVGTMMSCGYDDPKCEIGLIVGTGTNACYMEEMRNVGTVEGDQGRMCINMEWGAFGDNGCLDDIFTIFDQLVDEKTINAGKQRFEKLISGMYLGEIVRHILLSLVEKQVLFCGKPCPKLQTRDIFKTKFLSTIEMVMPPPSRGMGTVIGMVVLMVPLVWGSDGLALRQVRAILQELELQASFEDSMLVREVCQTVSLRAAQLCAAGLAAVVEKMRENRGLAQLAVTVGVDGTLYKMHPRFSQHLQQTLKDLAPNCSVTFLQSEDGSGKGAALVAAVACRGAEP</sequence>
<dbReference type="GO" id="GO:0004340">
    <property type="term" value="F:glucokinase activity"/>
    <property type="evidence" value="ECO:0007669"/>
    <property type="project" value="TreeGrafter"/>
</dbReference>
<comment type="catalytic activity">
    <reaction evidence="13">
        <text>D-mannose + ATP = D-mannose 6-phosphate + ADP + H(+)</text>
        <dbReference type="Rhea" id="RHEA:11028"/>
        <dbReference type="ChEBI" id="CHEBI:4208"/>
        <dbReference type="ChEBI" id="CHEBI:15378"/>
        <dbReference type="ChEBI" id="CHEBI:30616"/>
        <dbReference type="ChEBI" id="CHEBI:58735"/>
        <dbReference type="ChEBI" id="CHEBI:456216"/>
        <dbReference type="EC" id="2.7.1.1"/>
    </reaction>
    <physiologicalReaction direction="left-to-right" evidence="13">
        <dbReference type="Rhea" id="RHEA:11029"/>
    </physiologicalReaction>
</comment>
<feature type="domain" description="Hexokinase N-terminal" evidence="15">
    <location>
        <begin position="5"/>
        <end position="200"/>
    </location>
</feature>
<dbReference type="UniPathway" id="UPA00109">
    <property type="reaction ID" value="UER00180"/>
</dbReference>
<evidence type="ECO:0000256" key="14">
    <source>
        <dbReference type="ARBA" id="ARBA00059457"/>
    </source>
</evidence>
<evidence type="ECO:0000256" key="5">
    <source>
        <dbReference type="ARBA" id="ARBA00022679"/>
    </source>
</evidence>
<comment type="caution">
    <text evidence="17">The sequence shown here is derived from an EMBL/GenBank/DDBJ whole genome shotgun (WGS) entry which is preliminary data.</text>
</comment>
<dbReference type="GO" id="GO:0005739">
    <property type="term" value="C:mitochondrion"/>
    <property type="evidence" value="ECO:0007669"/>
    <property type="project" value="TreeGrafter"/>
</dbReference>
<evidence type="ECO:0000256" key="12">
    <source>
        <dbReference type="ARBA" id="ARBA00048160"/>
    </source>
</evidence>
<dbReference type="PROSITE" id="PS51748">
    <property type="entry name" value="HEXOKINASE_2"/>
    <property type="match status" value="2"/>
</dbReference>
<dbReference type="GO" id="GO:0006096">
    <property type="term" value="P:glycolytic process"/>
    <property type="evidence" value="ECO:0007669"/>
    <property type="project" value="UniProtKB-UniPathway"/>
</dbReference>
<dbReference type="Gene3D" id="3.40.367.20">
    <property type="match status" value="2"/>
</dbReference>
<evidence type="ECO:0000256" key="13">
    <source>
        <dbReference type="ARBA" id="ARBA00050361"/>
    </source>
</evidence>
<dbReference type="GO" id="GO:0019158">
    <property type="term" value="F:mannokinase activity"/>
    <property type="evidence" value="ECO:0007669"/>
    <property type="project" value="TreeGrafter"/>
</dbReference>
<dbReference type="InterPro" id="IPR022673">
    <property type="entry name" value="Hexokinase_C"/>
</dbReference>
<dbReference type="UniPathway" id="UPA00242"/>
<keyword evidence="8" id="KW-0067">ATP-binding</keyword>
<keyword evidence="9" id="KW-0324">Glycolysis</keyword>
<dbReference type="GO" id="GO:0005829">
    <property type="term" value="C:cytosol"/>
    <property type="evidence" value="ECO:0007669"/>
    <property type="project" value="TreeGrafter"/>
</dbReference>
<evidence type="ECO:0000259" key="15">
    <source>
        <dbReference type="Pfam" id="PF00349"/>
    </source>
</evidence>
<feature type="domain" description="Hexokinase C-terminal" evidence="16">
    <location>
        <begin position="208"/>
        <end position="441"/>
    </location>
</feature>
<dbReference type="InterPro" id="IPR022672">
    <property type="entry name" value="Hexokinase_N"/>
</dbReference>
<keyword evidence="6" id="KW-0547">Nucleotide-binding</keyword>
<evidence type="ECO:0000256" key="4">
    <source>
        <dbReference type="ARBA" id="ARBA00012324"/>
    </source>
</evidence>
<evidence type="ECO:0000259" key="16">
    <source>
        <dbReference type="Pfam" id="PF03727"/>
    </source>
</evidence>
<feature type="domain" description="Hexokinase N-terminal" evidence="15">
    <location>
        <begin position="451"/>
        <end position="646"/>
    </location>
</feature>
<dbReference type="EMBL" id="VZZU01000255">
    <property type="protein sequence ID" value="NXW42121.1"/>
    <property type="molecule type" value="Genomic_DNA"/>
</dbReference>
<evidence type="ECO:0000256" key="10">
    <source>
        <dbReference type="ARBA" id="ARBA00044613"/>
    </source>
</evidence>
<comment type="catalytic activity">
    <reaction evidence="12">
        <text>D-glucose + ATP = D-glucose 6-phosphate + ADP + H(+)</text>
        <dbReference type="Rhea" id="RHEA:17825"/>
        <dbReference type="ChEBI" id="CHEBI:4167"/>
        <dbReference type="ChEBI" id="CHEBI:15378"/>
        <dbReference type="ChEBI" id="CHEBI:30616"/>
        <dbReference type="ChEBI" id="CHEBI:61548"/>
        <dbReference type="ChEBI" id="CHEBI:456216"/>
        <dbReference type="EC" id="2.7.1.1"/>
    </reaction>
    <physiologicalReaction direction="left-to-right" evidence="12">
        <dbReference type="Rhea" id="RHEA:17826"/>
    </physiologicalReaction>
</comment>
<dbReference type="Pfam" id="PF00349">
    <property type="entry name" value="Hexokinase_1"/>
    <property type="match status" value="2"/>
</dbReference>
<comment type="similarity">
    <text evidence="3">Belongs to the hexokinase family.</text>
</comment>
<dbReference type="EC" id="2.7.1.1" evidence="4"/>
<evidence type="ECO:0000313" key="18">
    <source>
        <dbReference type="Proteomes" id="UP000551823"/>
    </source>
</evidence>
<feature type="non-terminal residue" evidence="17">
    <location>
        <position position="1"/>
    </location>
</feature>
<comment type="pathway">
    <text evidence="1">Carbohydrate degradation; glycolysis; D-glyceraldehyde 3-phosphate and glycerone phosphate from D-glucose: step 1/4.</text>
</comment>
<dbReference type="InterPro" id="IPR043129">
    <property type="entry name" value="ATPase_NBD"/>
</dbReference>
<comment type="function">
    <text evidence="14">Catalyzes the phosphorylation of various hexoses to hexose 6-phosphate.</text>
</comment>
<evidence type="ECO:0000256" key="9">
    <source>
        <dbReference type="ARBA" id="ARBA00023152"/>
    </source>
</evidence>
<dbReference type="PRINTS" id="PR00475">
    <property type="entry name" value="HEXOKINASE"/>
</dbReference>
<dbReference type="GO" id="GO:0005524">
    <property type="term" value="F:ATP binding"/>
    <property type="evidence" value="ECO:0007669"/>
    <property type="project" value="UniProtKB-KW"/>
</dbReference>
<proteinExistence type="inferred from homology"/>
<dbReference type="FunFam" id="3.30.420.40:FF:000095">
    <property type="entry name" value="Phosphotransferase"/>
    <property type="match status" value="1"/>
</dbReference>
<accession>A0A7L4BWY3</accession>
<evidence type="ECO:0000256" key="2">
    <source>
        <dbReference type="ARBA" id="ARBA00005028"/>
    </source>
</evidence>
<dbReference type="Gene3D" id="3.30.420.40">
    <property type="match status" value="2"/>
</dbReference>
<evidence type="ECO:0000256" key="7">
    <source>
        <dbReference type="ARBA" id="ARBA00022777"/>
    </source>
</evidence>
<organism evidence="17 18">
    <name type="scientific">Nyctiprogne leucopyga</name>
    <dbReference type="NCBI Taxonomy" id="382315"/>
    <lineage>
        <taxon>Eukaryota</taxon>
        <taxon>Metazoa</taxon>
        <taxon>Chordata</taxon>
        <taxon>Craniata</taxon>
        <taxon>Vertebrata</taxon>
        <taxon>Euteleostomi</taxon>
        <taxon>Archelosauria</taxon>
        <taxon>Archosauria</taxon>
        <taxon>Dinosauria</taxon>
        <taxon>Saurischia</taxon>
        <taxon>Theropoda</taxon>
        <taxon>Coelurosauria</taxon>
        <taxon>Aves</taxon>
        <taxon>Neognathae</taxon>
        <taxon>Neoaves</taxon>
        <taxon>Strisores</taxon>
        <taxon>Caprimulgiformes</taxon>
        <taxon>Caprimulgidae</taxon>
        <taxon>Chordeilinae</taxon>
        <taxon>Nyctiprogne</taxon>
    </lineage>
</organism>
<evidence type="ECO:0000256" key="6">
    <source>
        <dbReference type="ARBA" id="ARBA00022741"/>
    </source>
</evidence>
<dbReference type="GO" id="GO:0006006">
    <property type="term" value="P:glucose metabolic process"/>
    <property type="evidence" value="ECO:0007669"/>
    <property type="project" value="TreeGrafter"/>
</dbReference>
<dbReference type="FunFam" id="3.30.420.40:FF:000494">
    <property type="entry name" value="Hexokinase 2"/>
    <property type="match status" value="1"/>
</dbReference>
<dbReference type="PANTHER" id="PTHR19443:SF1">
    <property type="entry name" value="HEXOKINASE-3"/>
    <property type="match status" value="1"/>
</dbReference>
<feature type="non-terminal residue" evidence="17">
    <location>
        <position position="919"/>
    </location>
</feature>
<comment type="catalytic activity">
    <reaction evidence="11">
        <text>D-fructose + ATP = D-fructose 6-phosphate + ADP + H(+)</text>
        <dbReference type="Rhea" id="RHEA:16125"/>
        <dbReference type="ChEBI" id="CHEBI:15378"/>
        <dbReference type="ChEBI" id="CHEBI:30616"/>
        <dbReference type="ChEBI" id="CHEBI:37721"/>
        <dbReference type="ChEBI" id="CHEBI:61527"/>
        <dbReference type="ChEBI" id="CHEBI:456216"/>
        <dbReference type="EC" id="2.7.1.1"/>
    </reaction>
    <physiologicalReaction direction="left-to-right" evidence="11">
        <dbReference type="Rhea" id="RHEA:16126"/>
    </physiologicalReaction>
</comment>
<dbReference type="FunFam" id="3.40.367.20:FF:000005">
    <property type="entry name" value="Phosphotransferase"/>
    <property type="match status" value="2"/>
</dbReference>
<dbReference type="PANTHER" id="PTHR19443">
    <property type="entry name" value="HEXOKINASE"/>
    <property type="match status" value="1"/>
</dbReference>
<name>A0A7L4BWY3_9AVES</name>
<dbReference type="InterPro" id="IPR019807">
    <property type="entry name" value="Hexokinase_BS"/>
</dbReference>
<dbReference type="GO" id="GO:0008865">
    <property type="term" value="F:fructokinase activity"/>
    <property type="evidence" value="ECO:0007669"/>
    <property type="project" value="TreeGrafter"/>
</dbReference>
<comment type="pathway">
    <text evidence="2">Carbohydrate metabolism; hexose metabolism.</text>
</comment>
<feature type="domain" description="Hexokinase C-terminal" evidence="16">
    <location>
        <begin position="652"/>
        <end position="912"/>
    </location>
</feature>
<comment type="catalytic activity">
    <reaction evidence="10">
        <text>a D-hexose + ATP = a D-hexose 6-phosphate + ADP + H(+)</text>
        <dbReference type="Rhea" id="RHEA:22740"/>
        <dbReference type="ChEBI" id="CHEBI:4194"/>
        <dbReference type="ChEBI" id="CHEBI:15378"/>
        <dbReference type="ChEBI" id="CHEBI:30616"/>
        <dbReference type="ChEBI" id="CHEBI:229467"/>
        <dbReference type="ChEBI" id="CHEBI:456216"/>
        <dbReference type="EC" id="2.7.1.1"/>
    </reaction>
    <physiologicalReaction direction="left-to-right" evidence="10">
        <dbReference type="Rhea" id="RHEA:22741"/>
    </physiologicalReaction>
</comment>
<reference evidence="17 18" key="1">
    <citation type="submission" date="2019-09" db="EMBL/GenBank/DDBJ databases">
        <title>Bird 10,000 Genomes (B10K) Project - Family phase.</title>
        <authorList>
            <person name="Zhang G."/>
        </authorList>
    </citation>
    <scope>NUCLEOTIDE SEQUENCE [LARGE SCALE GENOMIC DNA]</scope>
    <source>
        <strain evidence="17">B10K-DU-005-01</strain>
    </source>
</reference>
<dbReference type="Pfam" id="PF03727">
    <property type="entry name" value="Hexokinase_2"/>
    <property type="match status" value="2"/>
</dbReference>
<gene>
    <name evidence="17" type="primary">Hk3</name>
    <name evidence="17" type="ORF">NYCLEU_R05877</name>
</gene>
<dbReference type="InterPro" id="IPR001312">
    <property type="entry name" value="Hexokinase"/>
</dbReference>
<keyword evidence="18" id="KW-1185">Reference proteome</keyword>